<organism evidence="1 2">
    <name type="scientific">Derxia gummosa DSM 723</name>
    <dbReference type="NCBI Taxonomy" id="1121388"/>
    <lineage>
        <taxon>Bacteria</taxon>
        <taxon>Pseudomonadati</taxon>
        <taxon>Pseudomonadota</taxon>
        <taxon>Betaproteobacteria</taxon>
        <taxon>Burkholderiales</taxon>
        <taxon>Alcaligenaceae</taxon>
        <taxon>Derxia</taxon>
    </lineage>
</organism>
<keyword evidence="1" id="KW-1185">Reference proteome</keyword>
<reference evidence="2" key="1">
    <citation type="submission" date="2025-08" db="UniProtKB">
        <authorList>
            <consortium name="RefSeq"/>
        </authorList>
    </citation>
    <scope>IDENTIFICATION</scope>
</reference>
<dbReference type="OrthoDB" id="4774648at2"/>
<proteinExistence type="predicted"/>
<protein>
    <submittedName>
        <fullName evidence="2">Uncharacterized protein</fullName>
    </submittedName>
</protein>
<sequence length="295" mass="31821">MTVPFPVPHGTPPMPALLDAAALPAFASMSDARYLGVWRRDLLVAPGVHDAVTRRYWLQTEGWHADIEVRADRPDFAGITGFTDCDDARLRWLAGQAAFAGHTRLAADGRLCFWDRQIDFALGDALDIGANTLDGDTLHEWGALAAYYELWRREPDSVGPDETEGAGAVGDAGRAGAAAMPVTASTPQAVALAVHAPLPVPEHAARPPRLLCAGRWFARVRDRALPASPALRARRALVEGRARRDELIAFADLEVSIGRIDAEGRALVLHSTLPWLEGRELAPEAAPPMASRRAS</sequence>
<dbReference type="RefSeq" id="WP_156924486.1">
    <property type="nucleotide sequence ID" value="NZ_AXWS01000019.1"/>
</dbReference>
<dbReference type="Proteomes" id="UP000675920">
    <property type="component" value="Unplaced"/>
</dbReference>
<evidence type="ECO:0000313" key="2">
    <source>
        <dbReference type="RefSeq" id="WP_156924486.1"/>
    </source>
</evidence>
<accession>A0A8B6XC78</accession>
<name>A0A8B6XC78_9BURK</name>
<dbReference type="AlphaFoldDB" id="A0A8B6XC78"/>
<evidence type="ECO:0000313" key="1">
    <source>
        <dbReference type="Proteomes" id="UP000675920"/>
    </source>
</evidence>